<organism evidence="2 3">
    <name type="scientific">Sphingobacterium litopenaei</name>
    <dbReference type="NCBI Taxonomy" id="2763500"/>
    <lineage>
        <taxon>Bacteria</taxon>
        <taxon>Pseudomonadati</taxon>
        <taxon>Bacteroidota</taxon>
        <taxon>Sphingobacteriia</taxon>
        <taxon>Sphingobacteriales</taxon>
        <taxon>Sphingobacteriaceae</taxon>
        <taxon>Sphingobacterium</taxon>
    </lineage>
</organism>
<reference evidence="2 3" key="1">
    <citation type="submission" date="2020-08" db="EMBL/GenBank/DDBJ databases">
        <title>Sphingobacterium sp. DN04309 isolated from aquaculture water.</title>
        <authorList>
            <person name="Zhang M."/>
        </authorList>
    </citation>
    <scope>NUCLEOTIDE SEQUENCE [LARGE SCALE GENOMIC DNA]</scope>
    <source>
        <strain evidence="2 3">DN04309</strain>
    </source>
</reference>
<dbReference type="Gene3D" id="2.60.120.10">
    <property type="entry name" value="Jelly Rolls"/>
    <property type="match status" value="1"/>
</dbReference>
<gene>
    <name evidence="2" type="ORF">H8B04_16750</name>
</gene>
<evidence type="ECO:0000313" key="3">
    <source>
        <dbReference type="Proteomes" id="UP000651271"/>
    </source>
</evidence>
<name>A0ABR7YJ03_9SPHI</name>
<dbReference type="InterPro" id="IPR014710">
    <property type="entry name" value="RmlC-like_jellyroll"/>
</dbReference>
<dbReference type="RefSeq" id="WP_190303058.1">
    <property type="nucleotide sequence ID" value="NZ_JACOIJ010000071.1"/>
</dbReference>
<evidence type="ECO:0000259" key="1">
    <source>
        <dbReference type="PROSITE" id="PS50042"/>
    </source>
</evidence>
<keyword evidence="3" id="KW-1185">Reference proteome</keyword>
<sequence>MQTQSIPDLSPTHLSQLQESIQNTFGIINTQELNHIIELFKWKPIKKGEIILRTNQNCQAMYFILSGYIRVFVETADKEVTQWIAYQNYFLTDLASFMFDKPARWTFQALTDAEVYMINKDEYNRIKDFVPTWPEIERLFICHCFTTLEDRVFSHLSMTAEERYHYFFQNNKELFNQVPLQYIASMLGMTAETFSRIRRKYPF</sequence>
<dbReference type="CDD" id="cd00038">
    <property type="entry name" value="CAP_ED"/>
    <property type="match status" value="1"/>
</dbReference>
<dbReference type="InterPro" id="IPR018490">
    <property type="entry name" value="cNMP-bd_dom_sf"/>
</dbReference>
<protein>
    <submittedName>
        <fullName evidence="2">Crp/Fnr family transcriptional regulator</fullName>
    </submittedName>
</protein>
<dbReference type="Pfam" id="PF00027">
    <property type="entry name" value="cNMP_binding"/>
    <property type="match status" value="1"/>
</dbReference>
<dbReference type="SUPFAM" id="SSF51206">
    <property type="entry name" value="cAMP-binding domain-like"/>
    <property type="match status" value="1"/>
</dbReference>
<dbReference type="Proteomes" id="UP000651271">
    <property type="component" value="Unassembled WGS sequence"/>
</dbReference>
<dbReference type="InterPro" id="IPR000595">
    <property type="entry name" value="cNMP-bd_dom"/>
</dbReference>
<feature type="domain" description="Cyclic nucleotide-binding" evidence="1">
    <location>
        <begin position="24"/>
        <end position="126"/>
    </location>
</feature>
<proteinExistence type="predicted"/>
<comment type="caution">
    <text evidence="2">The sequence shown here is derived from an EMBL/GenBank/DDBJ whole genome shotgun (WGS) entry which is preliminary data.</text>
</comment>
<accession>A0ABR7YJ03</accession>
<dbReference type="PROSITE" id="PS50042">
    <property type="entry name" value="CNMP_BINDING_3"/>
    <property type="match status" value="1"/>
</dbReference>
<dbReference type="EMBL" id="JACOIJ010000071">
    <property type="protein sequence ID" value="MBD1431173.1"/>
    <property type="molecule type" value="Genomic_DNA"/>
</dbReference>
<evidence type="ECO:0000313" key="2">
    <source>
        <dbReference type="EMBL" id="MBD1431173.1"/>
    </source>
</evidence>